<keyword evidence="4" id="KW-0256">Endoplasmic reticulum</keyword>
<evidence type="ECO:0000259" key="7">
    <source>
        <dbReference type="Pfam" id="PF24883"/>
    </source>
</evidence>
<dbReference type="Pfam" id="PF07819">
    <property type="entry name" value="PGAP1"/>
    <property type="match status" value="1"/>
</dbReference>
<dbReference type="SUPFAM" id="SSF53474">
    <property type="entry name" value="alpha/beta-Hydrolases"/>
    <property type="match status" value="1"/>
</dbReference>
<protein>
    <recommendedName>
        <fullName evidence="2 4">GPI inositol-deacylase</fullName>
        <ecNumber evidence="4">3.1.-.-</ecNumber>
    </recommendedName>
</protein>
<dbReference type="InterPro" id="IPR029058">
    <property type="entry name" value="AB_hydrolase_fold"/>
</dbReference>
<comment type="subcellular location">
    <subcellularLocation>
        <location evidence="4">Endoplasmic reticulum membrane</location>
    </subcellularLocation>
</comment>
<name>A0A3D8SM67_9HELO</name>
<feature type="transmembrane region" description="Helical" evidence="4">
    <location>
        <begin position="31"/>
        <end position="48"/>
    </location>
</feature>
<dbReference type="InterPro" id="IPR012908">
    <property type="entry name" value="PGAP1-ab_dom-like"/>
</dbReference>
<accession>A0A3D8SM67</accession>
<organism evidence="8 9">
    <name type="scientific">Coleophoma crateriformis</name>
    <dbReference type="NCBI Taxonomy" id="565419"/>
    <lineage>
        <taxon>Eukaryota</taxon>
        <taxon>Fungi</taxon>
        <taxon>Dikarya</taxon>
        <taxon>Ascomycota</taxon>
        <taxon>Pezizomycotina</taxon>
        <taxon>Leotiomycetes</taxon>
        <taxon>Helotiales</taxon>
        <taxon>Dermateaceae</taxon>
        <taxon>Coleophoma</taxon>
    </lineage>
</organism>
<gene>
    <name evidence="8" type="ORF">BP5796_03133</name>
</gene>
<dbReference type="InterPro" id="IPR027417">
    <property type="entry name" value="P-loop_NTPase"/>
</dbReference>
<feature type="region of interest" description="Disordered" evidence="5">
    <location>
        <begin position="128"/>
        <end position="149"/>
    </location>
</feature>
<dbReference type="Gene3D" id="3.40.50.1820">
    <property type="entry name" value="alpha/beta hydrolase"/>
    <property type="match status" value="1"/>
</dbReference>
<evidence type="ECO:0000256" key="2">
    <source>
        <dbReference type="ARBA" id="ARBA00015856"/>
    </source>
</evidence>
<evidence type="ECO:0000256" key="3">
    <source>
        <dbReference type="ARBA" id="ARBA00022737"/>
    </source>
</evidence>
<dbReference type="InterPro" id="IPR056884">
    <property type="entry name" value="NPHP3-like_N"/>
</dbReference>
<keyword evidence="3" id="KW-0677">Repeat</keyword>
<evidence type="ECO:0000259" key="6">
    <source>
        <dbReference type="Pfam" id="PF07819"/>
    </source>
</evidence>
<evidence type="ECO:0000313" key="8">
    <source>
        <dbReference type="EMBL" id="RDW87439.1"/>
    </source>
</evidence>
<dbReference type="GO" id="GO:0005789">
    <property type="term" value="C:endoplasmic reticulum membrane"/>
    <property type="evidence" value="ECO:0007669"/>
    <property type="project" value="UniProtKB-SubCell"/>
</dbReference>
<dbReference type="Pfam" id="PF24883">
    <property type="entry name" value="NPHP3_N"/>
    <property type="match status" value="1"/>
</dbReference>
<evidence type="ECO:0000256" key="4">
    <source>
        <dbReference type="RuleBase" id="RU365011"/>
    </source>
</evidence>
<dbReference type="GO" id="GO:0015031">
    <property type="term" value="P:protein transport"/>
    <property type="evidence" value="ECO:0007669"/>
    <property type="project" value="UniProtKB-KW"/>
</dbReference>
<dbReference type="Gene3D" id="3.40.50.300">
    <property type="entry name" value="P-loop containing nucleotide triphosphate hydrolases"/>
    <property type="match status" value="1"/>
</dbReference>
<keyword evidence="4" id="KW-0472">Membrane</keyword>
<keyword evidence="4" id="KW-1133">Transmembrane helix</keyword>
<comment type="caution">
    <text evidence="8">The sequence shown here is derived from an EMBL/GenBank/DDBJ whole genome shotgun (WGS) entry which is preliminary data.</text>
</comment>
<feature type="transmembrane region" description="Helical" evidence="4">
    <location>
        <begin position="60"/>
        <end position="81"/>
    </location>
</feature>
<keyword evidence="9" id="KW-1185">Reference proteome</keyword>
<reference evidence="8 9" key="1">
    <citation type="journal article" date="2018" name="IMA Fungus">
        <title>IMA Genome-F 9: Draft genome sequence of Annulohypoxylon stygium, Aspergillus mulundensis, Berkeleyomyces basicola (syn. Thielaviopsis basicola), Ceratocystis smalleyi, two Cercospora beticola strains, Coleophoma cylindrospora, Fusarium fracticaudum, Phialophora cf. hyalina, and Morchella septimelata.</title>
        <authorList>
            <person name="Wingfield B.D."/>
            <person name="Bills G.F."/>
            <person name="Dong Y."/>
            <person name="Huang W."/>
            <person name="Nel W.J."/>
            <person name="Swalarsk-Parry B.S."/>
            <person name="Vaghefi N."/>
            <person name="Wilken P.M."/>
            <person name="An Z."/>
            <person name="de Beer Z.W."/>
            <person name="De Vos L."/>
            <person name="Chen L."/>
            <person name="Duong T.A."/>
            <person name="Gao Y."/>
            <person name="Hammerbacher A."/>
            <person name="Kikkert J.R."/>
            <person name="Li Y."/>
            <person name="Li H."/>
            <person name="Li K."/>
            <person name="Li Q."/>
            <person name="Liu X."/>
            <person name="Ma X."/>
            <person name="Naidoo K."/>
            <person name="Pethybridge S.J."/>
            <person name="Sun J."/>
            <person name="Steenkamp E.T."/>
            <person name="van der Nest M.A."/>
            <person name="van Wyk S."/>
            <person name="Wingfield M.J."/>
            <person name="Xiong C."/>
            <person name="Yue Q."/>
            <person name="Zhang X."/>
        </authorList>
    </citation>
    <scope>NUCLEOTIDE SEQUENCE [LARGE SCALE GENOMIC DNA]</scope>
    <source>
        <strain evidence="8 9">BP5796</strain>
    </source>
</reference>
<keyword evidence="4" id="KW-0813">Transport</keyword>
<comment type="caution">
    <text evidence="4">Lacks conserved residue(s) required for the propagation of feature annotation.</text>
</comment>
<dbReference type="PANTHER" id="PTHR10039">
    <property type="entry name" value="AMELOGENIN"/>
    <property type="match status" value="1"/>
</dbReference>
<evidence type="ECO:0000313" key="9">
    <source>
        <dbReference type="Proteomes" id="UP000256328"/>
    </source>
</evidence>
<evidence type="ECO:0000256" key="5">
    <source>
        <dbReference type="SAM" id="MobiDB-lite"/>
    </source>
</evidence>
<dbReference type="PANTHER" id="PTHR10039:SF5">
    <property type="entry name" value="NACHT DOMAIN-CONTAINING PROTEIN"/>
    <property type="match status" value="1"/>
</dbReference>
<dbReference type="EC" id="3.1.-.-" evidence="4"/>
<feature type="domain" description="GPI inositol-deacylase PGAP1-like alpha/beta" evidence="6">
    <location>
        <begin position="170"/>
        <end position="260"/>
    </location>
</feature>
<comment type="function">
    <text evidence="1 4">Involved in inositol deacylation of GPI-anchored proteins which plays important roles in the quality control and ER-associated degradation of GPI-anchored proteins.</text>
</comment>
<dbReference type="AlphaFoldDB" id="A0A3D8SM67"/>
<keyword evidence="4" id="KW-0812">Transmembrane</keyword>
<dbReference type="SUPFAM" id="SSF52540">
    <property type="entry name" value="P-loop containing nucleoside triphosphate hydrolases"/>
    <property type="match status" value="1"/>
</dbReference>
<proteinExistence type="inferred from homology"/>
<dbReference type="EMBL" id="PDLN01000004">
    <property type="protein sequence ID" value="RDW87439.1"/>
    <property type="molecule type" value="Genomic_DNA"/>
</dbReference>
<feature type="domain" description="Nephrocystin 3-like N-terminal" evidence="7">
    <location>
        <begin position="403"/>
        <end position="572"/>
    </location>
</feature>
<dbReference type="Proteomes" id="UP000256328">
    <property type="component" value="Unassembled WGS sequence"/>
</dbReference>
<dbReference type="GO" id="GO:0016788">
    <property type="term" value="F:hydrolase activity, acting on ester bonds"/>
    <property type="evidence" value="ECO:0007669"/>
    <property type="project" value="InterPro"/>
</dbReference>
<comment type="similarity">
    <text evidence="4">Belongs to the GPI inositol-deacylase family.</text>
</comment>
<dbReference type="OrthoDB" id="7464126at2759"/>
<sequence>MSLLNALATCFSLFLLYLIWAVVYSDSLFHRVWSLGLCCLLPLANALFSQPISISTVPLLVLTILDLVLCVALSPAQVLLFHSPTQSKGKVLDVIFPPSTSPADHEEAQKTTIADIVVVHGLASSQTSWEARDVPPQPDLKPRNASQAPPATRLSWVHNFLPQENLKCRIMVFNHNTRWEDNALSKSLSDHGDDLVRALSRVRKGSEKNRPIIFIGHSFGGLIVKQAMVNGHAGLGDLIHQQARGFIFLGTPHKGARLTTIGKRISLLGYWKGSSTKLLENIEPDSEVNRLLHEKFMNFLKSSCRVENTLCVFEAVKEFLYGFQVTHVVERHSAVIDGSQSFGSDGKHRDIQRYATRDDGDYQDILNYIRERIPEIAVLQQNDYMWTPGFTKRRKSGAADRRSERWADKKRELLWISGNPGAGKSTLLKYALQRTSQAVPGIQEKALVLSFFFHGRGHKLQKTTLGFYRSILHQTLTQAPSVAADLVQDYKKNCETKGKPGEKWDWHQAELQDFFKKLLVKASGKHPIQIFVDALDECGETIARDLVNQFQDLIEQYSPESTLNFHICFTCRHYPIITIEFGEEICVEQENKDDIATYVRSRLRDDSLMKSEIRDIIIRNASGIFQWARLVVDQVENMYTDGEKPQKIKEKLRSIPKDLRSLYKTLFEGVLQDEETRETTLVFVEWILFATRPLSLDELRFATAITPTLQYTSLQRCRDEGVLIDNNNDFERRIRKMTRGLAEVRDQAGQSTVQFIHQSVNDFLVETGLQILYMDNWQSFDLARGKAHYHLSRSCIRYIDMKEMAYFDSVELATPRICYEFMGSTHSKRRKEWNFPRGSLTLLPMALK</sequence>
<evidence type="ECO:0000256" key="1">
    <source>
        <dbReference type="ARBA" id="ARBA00003496"/>
    </source>
</evidence>
<keyword evidence="4" id="KW-0378">Hydrolase</keyword>
<keyword evidence="4" id="KW-0653">Protein transport</keyword>